<comment type="caution">
    <text evidence="1">The sequence shown here is derived from an EMBL/GenBank/DDBJ whole genome shotgun (WGS) entry which is preliminary data.</text>
</comment>
<dbReference type="Proteomes" id="UP000004596">
    <property type="component" value="Unassembled WGS sequence"/>
</dbReference>
<sequence length="114" mass="11850">MGTDDKRFDIAERNVIIIGKGTERAGGFLHAVHSPSLGAYPEIAVVFGEGTHRHVAQAAVAGVESLKYAVLIQVNVAQLAGVGTYPDVGLTVFAYGPYGIIGQAEGVGVRMLIG</sequence>
<name>B3C5R1_9BACE</name>
<evidence type="ECO:0000313" key="1">
    <source>
        <dbReference type="EMBL" id="EDV07468.1"/>
    </source>
</evidence>
<dbReference type="STRING" id="471870.BACINT_00244"/>
<reference evidence="1 2" key="1">
    <citation type="submission" date="2008-04" db="EMBL/GenBank/DDBJ databases">
        <title>Draft genome sequence of Bacteroides intestinalis (DSM 17393).</title>
        <authorList>
            <person name="Sudarsanam P."/>
            <person name="Ley R."/>
            <person name="Guruge J."/>
            <person name="Turnbaugh P.J."/>
            <person name="Mahowald M."/>
            <person name="Liep D."/>
            <person name="Gordon J."/>
        </authorList>
    </citation>
    <scope>NUCLEOTIDE SEQUENCE [LARGE SCALE GENOMIC DNA]</scope>
    <source>
        <strain evidence="1 2">DSM 17393</strain>
    </source>
</reference>
<reference evidence="1 2" key="2">
    <citation type="submission" date="2008-04" db="EMBL/GenBank/DDBJ databases">
        <authorList>
            <person name="Fulton L."/>
            <person name="Clifton S."/>
            <person name="Fulton B."/>
            <person name="Xu J."/>
            <person name="Minx P."/>
            <person name="Pepin K.H."/>
            <person name="Johnson M."/>
            <person name="Thiruvilangam P."/>
            <person name="Bhonagiri V."/>
            <person name="Nash W.E."/>
            <person name="Mardis E.R."/>
            <person name="Wilson R.K."/>
        </authorList>
    </citation>
    <scope>NUCLEOTIDE SEQUENCE [LARGE SCALE GENOMIC DNA]</scope>
    <source>
        <strain evidence="1 2">DSM 17393</strain>
    </source>
</reference>
<evidence type="ECO:0000313" key="2">
    <source>
        <dbReference type="Proteomes" id="UP000004596"/>
    </source>
</evidence>
<protein>
    <submittedName>
        <fullName evidence="1">Uncharacterized protein</fullName>
    </submittedName>
</protein>
<organism evidence="1 2">
    <name type="scientific">Bacteroides intestinalis DSM 17393</name>
    <dbReference type="NCBI Taxonomy" id="471870"/>
    <lineage>
        <taxon>Bacteria</taxon>
        <taxon>Pseudomonadati</taxon>
        <taxon>Bacteroidota</taxon>
        <taxon>Bacteroidia</taxon>
        <taxon>Bacteroidales</taxon>
        <taxon>Bacteroidaceae</taxon>
        <taxon>Bacteroides</taxon>
    </lineage>
</organism>
<dbReference type="EMBL" id="ABJL02000002">
    <property type="protein sequence ID" value="EDV07468.1"/>
    <property type="molecule type" value="Genomic_DNA"/>
</dbReference>
<proteinExistence type="predicted"/>
<dbReference type="AlphaFoldDB" id="B3C5R1"/>
<accession>B3C5R1</accession>
<gene>
    <name evidence="1" type="ORF">BACINT_00244</name>
</gene>